<reference evidence="1" key="2">
    <citation type="submission" date="2011-04" db="EMBL/GenBank/DDBJ databases">
        <authorList>
            <person name="Genoscope - CEA"/>
        </authorList>
    </citation>
    <scope>NUCLEOTIDE SEQUENCE</scope>
    <source>
        <strain evidence="1">R24</strain>
    </source>
</reference>
<accession>G3A752</accession>
<organism evidence="1">
    <name type="scientific">Ralstonia syzygii R24</name>
    <dbReference type="NCBI Taxonomy" id="907261"/>
    <lineage>
        <taxon>Bacteria</taxon>
        <taxon>Pseudomonadati</taxon>
        <taxon>Pseudomonadota</taxon>
        <taxon>Betaproteobacteria</taxon>
        <taxon>Burkholderiales</taxon>
        <taxon>Burkholderiaceae</taxon>
        <taxon>Ralstonia</taxon>
        <taxon>Ralstonia solanacearum species complex</taxon>
    </lineage>
</organism>
<evidence type="ECO:0000313" key="1">
    <source>
        <dbReference type="EMBL" id="CCA86314.1"/>
    </source>
</evidence>
<sequence>MNGSNAGRPFRPELGCMLHGVGEGRDIALRFAYFTGSRRRGARPLENPLRYLAAHVLVLVHLLDSVHRAAAPLGGT</sequence>
<reference evidence="1" key="1">
    <citation type="journal article" date="2011" name="PLoS ONE">
        <title>Ralstonia syzygii, the Blood Disease Bacterium and some Asian R. solanacearum strains form a single genomic species despite divergent lifestyles.</title>
        <authorList>
            <person name="Remenant B."/>
            <person name="de Cambiaire J.C."/>
            <person name="Cellier G."/>
            <person name="Jacobs J.M."/>
            <person name="Mangenot S."/>
            <person name="Barbe V."/>
            <person name="Lajus A."/>
            <person name="Vallenet D."/>
            <person name="Medigue C."/>
            <person name="Fegan M."/>
            <person name="Allen C."/>
            <person name="Prior P."/>
        </authorList>
    </citation>
    <scope>NUCLEOTIDE SEQUENCE</scope>
    <source>
        <strain evidence="1">R24</strain>
    </source>
</reference>
<proteinExistence type="predicted"/>
<dbReference type="EMBL" id="FR854089">
    <property type="protein sequence ID" value="CCA86314.1"/>
    <property type="molecule type" value="Genomic_DNA"/>
</dbReference>
<protein>
    <submittedName>
        <fullName evidence="1">Uncharacterized protein</fullName>
    </submittedName>
</protein>
<name>G3A752_9RALS</name>
<dbReference type="AlphaFoldDB" id="G3A752"/>
<gene>
    <name evidence="1" type="ORF">RALSY_40532</name>
</gene>